<accession>A0A392P192</accession>
<name>A0A392P192_9FABA</name>
<reference evidence="1 2" key="1">
    <citation type="journal article" date="2018" name="Front. Plant Sci.">
        <title>Red Clover (Trifolium pratense) and Zigzag Clover (T. medium) - A Picture of Genomic Similarities and Differences.</title>
        <authorList>
            <person name="Dluhosova J."/>
            <person name="Istvanek J."/>
            <person name="Nedelnik J."/>
            <person name="Repkova J."/>
        </authorList>
    </citation>
    <scope>NUCLEOTIDE SEQUENCE [LARGE SCALE GENOMIC DNA]</scope>
    <source>
        <strain evidence="2">cv. 10/8</strain>
        <tissue evidence="1">Leaf</tissue>
    </source>
</reference>
<sequence length="58" mass="6492">MVAGGGDEGCGGEVLTWWCWIWRRWLLCICLDLFRGGVVGLEADCERRLICLGFLSTV</sequence>
<dbReference type="Proteomes" id="UP000265520">
    <property type="component" value="Unassembled WGS sequence"/>
</dbReference>
<keyword evidence="2" id="KW-1185">Reference proteome</keyword>
<protein>
    <submittedName>
        <fullName evidence="1">Uncharacterized protein</fullName>
    </submittedName>
</protein>
<organism evidence="1 2">
    <name type="scientific">Trifolium medium</name>
    <dbReference type="NCBI Taxonomy" id="97028"/>
    <lineage>
        <taxon>Eukaryota</taxon>
        <taxon>Viridiplantae</taxon>
        <taxon>Streptophyta</taxon>
        <taxon>Embryophyta</taxon>
        <taxon>Tracheophyta</taxon>
        <taxon>Spermatophyta</taxon>
        <taxon>Magnoliopsida</taxon>
        <taxon>eudicotyledons</taxon>
        <taxon>Gunneridae</taxon>
        <taxon>Pentapetalae</taxon>
        <taxon>rosids</taxon>
        <taxon>fabids</taxon>
        <taxon>Fabales</taxon>
        <taxon>Fabaceae</taxon>
        <taxon>Papilionoideae</taxon>
        <taxon>50 kb inversion clade</taxon>
        <taxon>NPAAA clade</taxon>
        <taxon>Hologalegina</taxon>
        <taxon>IRL clade</taxon>
        <taxon>Trifolieae</taxon>
        <taxon>Trifolium</taxon>
    </lineage>
</organism>
<feature type="non-terminal residue" evidence="1">
    <location>
        <position position="58"/>
    </location>
</feature>
<evidence type="ECO:0000313" key="2">
    <source>
        <dbReference type="Proteomes" id="UP000265520"/>
    </source>
</evidence>
<comment type="caution">
    <text evidence="1">The sequence shown here is derived from an EMBL/GenBank/DDBJ whole genome shotgun (WGS) entry which is preliminary data.</text>
</comment>
<proteinExistence type="predicted"/>
<evidence type="ECO:0000313" key="1">
    <source>
        <dbReference type="EMBL" id="MCI05813.1"/>
    </source>
</evidence>
<dbReference type="EMBL" id="LXQA010059836">
    <property type="protein sequence ID" value="MCI05813.1"/>
    <property type="molecule type" value="Genomic_DNA"/>
</dbReference>
<dbReference type="AlphaFoldDB" id="A0A392P192"/>